<dbReference type="EC" id="1.1.1.47" evidence="3"/>
<dbReference type="Gene3D" id="3.40.50.720">
    <property type="entry name" value="NAD(P)-binding Rossmann-like Domain"/>
    <property type="match status" value="1"/>
</dbReference>
<dbReference type="RefSeq" id="WP_147848207.1">
    <property type="nucleotide sequence ID" value="NZ_VDUZ01000019.1"/>
</dbReference>
<evidence type="ECO:0000313" key="3">
    <source>
        <dbReference type="EMBL" id="TXL74245.1"/>
    </source>
</evidence>
<accession>A0A5C8PK40</accession>
<dbReference type="GO" id="GO:0047936">
    <property type="term" value="F:glucose 1-dehydrogenase [NAD(P)+] activity"/>
    <property type="evidence" value="ECO:0007669"/>
    <property type="project" value="UniProtKB-EC"/>
</dbReference>
<dbReference type="PRINTS" id="PR00081">
    <property type="entry name" value="GDHRDH"/>
</dbReference>
<dbReference type="PRINTS" id="PR00080">
    <property type="entry name" value="SDRFAMILY"/>
</dbReference>
<dbReference type="PANTHER" id="PTHR24321:SF8">
    <property type="entry name" value="ESTRADIOL 17-BETA-DEHYDROGENASE 8-RELATED"/>
    <property type="match status" value="1"/>
</dbReference>
<name>A0A5C8PK40_9HYPH</name>
<dbReference type="AlphaFoldDB" id="A0A5C8PK40"/>
<dbReference type="Pfam" id="PF13561">
    <property type="entry name" value="adh_short_C2"/>
    <property type="match status" value="1"/>
</dbReference>
<dbReference type="Proteomes" id="UP000321638">
    <property type="component" value="Unassembled WGS sequence"/>
</dbReference>
<keyword evidence="2 3" id="KW-0560">Oxidoreductase</keyword>
<dbReference type="InterPro" id="IPR002347">
    <property type="entry name" value="SDR_fam"/>
</dbReference>
<evidence type="ECO:0000256" key="2">
    <source>
        <dbReference type="ARBA" id="ARBA00023002"/>
    </source>
</evidence>
<dbReference type="OrthoDB" id="7375193at2"/>
<protein>
    <submittedName>
        <fullName evidence="3">Glucose 1-dehydrogenase</fullName>
        <ecNumber evidence="3">1.1.1.47</ecNumber>
    </submittedName>
</protein>
<dbReference type="EMBL" id="VDUZ01000019">
    <property type="protein sequence ID" value="TXL74245.1"/>
    <property type="molecule type" value="Genomic_DNA"/>
</dbReference>
<sequence length="267" mass="27719">MNRLDGKVALISGAARGIGAETARQMARAGAKVAIADVLDEPGQQTVRALEQEGGEALYVHLDVTSSDDWDNAVAQAVSRFGGLDILVNNAGVFLGRGIEQASLADWQKLCGVNLTGVFLGTKIAMPALRERGRTSAHGSAIVNLASVAGLVGSQLDPLYSMTKGGVTSFTKSAALEFARKGYRIRVNSIHPGVIETDMGAQTFAVRAQRMDTNDVDAARELSLAAHPIGRLGTAADIASGIVFLASDDSGFMTGSGLVVDGGYTAQ</sequence>
<keyword evidence="4" id="KW-1185">Reference proteome</keyword>
<dbReference type="FunFam" id="3.40.50.720:FF:000084">
    <property type="entry name" value="Short-chain dehydrogenase reductase"/>
    <property type="match status" value="1"/>
</dbReference>
<gene>
    <name evidence="3" type="ORF">FHP25_17295</name>
</gene>
<evidence type="ECO:0000313" key="4">
    <source>
        <dbReference type="Proteomes" id="UP000321638"/>
    </source>
</evidence>
<dbReference type="InterPro" id="IPR020904">
    <property type="entry name" value="Sc_DH/Rdtase_CS"/>
</dbReference>
<dbReference type="NCBIfam" id="NF005559">
    <property type="entry name" value="PRK07231.1"/>
    <property type="match status" value="1"/>
</dbReference>
<dbReference type="PROSITE" id="PS00061">
    <property type="entry name" value="ADH_SHORT"/>
    <property type="match status" value="1"/>
</dbReference>
<organism evidence="3 4">
    <name type="scientific">Vineibacter terrae</name>
    <dbReference type="NCBI Taxonomy" id="2586908"/>
    <lineage>
        <taxon>Bacteria</taxon>
        <taxon>Pseudomonadati</taxon>
        <taxon>Pseudomonadota</taxon>
        <taxon>Alphaproteobacteria</taxon>
        <taxon>Hyphomicrobiales</taxon>
        <taxon>Vineibacter</taxon>
    </lineage>
</organism>
<proteinExistence type="inferred from homology"/>
<dbReference type="SUPFAM" id="SSF51735">
    <property type="entry name" value="NAD(P)-binding Rossmann-fold domains"/>
    <property type="match status" value="1"/>
</dbReference>
<comment type="caution">
    <text evidence="3">The sequence shown here is derived from an EMBL/GenBank/DDBJ whole genome shotgun (WGS) entry which is preliminary data.</text>
</comment>
<dbReference type="InterPro" id="IPR036291">
    <property type="entry name" value="NAD(P)-bd_dom_sf"/>
</dbReference>
<evidence type="ECO:0000256" key="1">
    <source>
        <dbReference type="ARBA" id="ARBA00006484"/>
    </source>
</evidence>
<dbReference type="PANTHER" id="PTHR24321">
    <property type="entry name" value="DEHYDROGENASES, SHORT CHAIN"/>
    <property type="match status" value="1"/>
</dbReference>
<reference evidence="3 4" key="1">
    <citation type="submission" date="2019-06" db="EMBL/GenBank/DDBJ databases">
        <title>New taxonomy in bacterial strain CC-CFT640, isolated from vineyard.</title>
        <authorList>
            <person name="Lin S.-Y."/>
            <person name="Tsai C.-F."/>
            <person name="Young C.-C."/>
        </authorList>
    </citation>
    <scope>NUCLEOTIDE SEQUENCE [LARGE SCALE GENOMIC DNA]</scope>
    <source>
        <strain evidence="3 4">CC-CFT640</strain>
    </source>
</reference>
<comment type="similarity">
    <text evidence="1">Belongs to the short-chain dehydrogenases/reductases (SDR) family.</text>
</comment>